<sequence>MLKQRMPSSRNRFTGADLDFLTSVLAPDEQRMHLEKLWNDADALREILDLKEVFRGLLDSPAAIQVSPRFYFYVLVRHAFLDADLCDAELADYVAGVMAKRISPSPDDPLQNIARGYTHASDFIAILSHAKGRMRFHLQMAAGNQFLILTGLYPSFLKHRCQQYGAPELEFYEEFAQSSFREAAHNRMAPGQSSRRVLGTLSEAMPTVRRSLNRLAEEFVFLG</sequence>
<dbReference type="RefSeq" id="WP_200351566.1">
    <property type="nucleotide sequence ID" value="NZ_BAABHZ010000006.1"/>
</dbReference>
<reference evidence="1" key="1">
    <citation type="submission" date="2021-01" db="EMBL/GenBank/DDBJ databases">
        <title>Modified the classification status of verrucomicrobia.</title>
        <authorList>
            <person name="Feng X."/>
        </authorList>
    </citation>
    <scope>NUCLEOTIDE SEQUENCE</scope>
    <source>
        <strain evidence="1">JCM 18052</strain>
    </source>
</reference>
<evidence type="ECO:0000313" key="1">
    <source>
        <dbReference type="EMBL" id="MBK1816633.1"/>
    </source>
</evidence>
<accession>A0A934R1G1</accession>
<comment type="caution">
    <text evidence="1">The sequence shown here is derived from an EMBL/GenBank/DDBJ whole genome shotgun (WGS) entry which is preliminary data.</text>
</comment>
<organism evidence="1 2">
    <name type="scientific">Luteolibacter yonseiensis</name>
    <dbReference type="NCBI Taxonomy" id="1144680"/>
    <lineage>
        <taxon>Bacteria</taxon>
        <taxon>Pseudomonadati</taxon>
        <taxon>Verrucomicrobiota</taxon>
        <taxon>Verrucomicrobiia</taxon>
        <taxon>Verrucomicrobiales</taxon>
        <taxon>Verrucomicrobiaceae</taxon>
        <taxon>Luteolibacter</taxon>
    </lineage>
</organism>
<keyword evidence="2" id="KW-1185">Reference proteome</keyword>
<dbReference type="EMBL" id="JAENIK010000011">
    <property type="protein sequence ID" value="MBK1816633.1"/>
    <property type="molecule type" value="Genomic_DNA"/>
</dbReference>
<name>A0A934R1G1_9BACT</name>
<protein>
    <submittedName>
        <fullName evidence="1">Uncharacterized protein</fullName>
    </submittedName>
</protein>
<evidence type="ECO:0000313" key="2">
    <source>
        <dbReference type="Proteomes" id="UP000600139"/>
    </source>
</evidence>
<dbReference type="AlphaFoldDB" id="A0A934R1G1"/>
<gene>
    <name evidence="1" type="ORF">JIN84_13490</name>
</gene>
<dbReference type="Proteomes" id="UP000600139">
    <property type="component" value="Unassembled WGS sequence"/>
</dbReference>
<proteinExistence type="predicted"/>